<sequence length="197" mass="21771">MSESSSSSSPTPGSTGTHVFVTVGSTRFDALVQTVLSEPVLDVLRKRGYRTLDIQCGNSDFDTSHLRRDADDHWQRAGDLETSIWRFKPSLKEDYERADLIISHAGSGTIIDVLRLRKPLIVIPNPTLLDNHQAELSDALAGLGHLRSSTVGDLPEAIEGLDKSTLVPFPQFDGSRFRELLDEEMGYQDHTSPGARR</sequence>
<keyword evidence="8 12" id="KW-0256">Endoplasmic reticulum</keyword>
<organism evidence="14 15">
    <name type="scientific">Polyporus arcularius HHB13444</name>
    <dbReference type="NCBI Taxonomy" id="1314778"/>
    <lineage>
        <taxon>Eukaryota</taxon>
        <taxon>Fungi</taxon>
        <taxon>Dikarya</taxon>
        <taxon>Basidiomycota</taxon>
        <taxon>Agaricomycotina</taxon>
        <taxon>Agaricomycetes</taxon>
        <taxon>Polyporales</taxon>
        <taxon>Polyporaceae</taxon>
        <taxon>Polyporus</taxon>
    </lineage>
</organism>
<dbReference type="GO" id="GO:0004577">
    <property type="term" value="F:N-acetylglucosaminyldiphosphodolichol N-acetylglucosaminyltransferase activity"/>
    <property type="evidence" value="ECO:0007669"/>
    <property type="project" value="UniProtKB-EC"/>
</dbReference>
<gene>
    <name evidence="12" type="primary">ALG13</name>
    <name evidence="14" type="ORF">K466DRAFT_262072</name>
</gene>
<evidence type="ECO:0000256" key="9">
    <source>
        <dbReference type="ARBA" id="ARBA00024804"/>
    </source>
</evidence>
<dbReference type="Proteomes" id="UP000308197">
    <property type="component" value="Unassembled WGS sequence"/>
</dbReference>
<evidence type="ECO:0000256" key="5">
    <source>
        <dbReference type="ARBA" id="ARBA00017468"/>
    </source>
</evidence>
<dbReference type="InterPro" id="IPR007235">
    <property type="entry name" value="Glyco_trans_28_C"/>
</dbReference>
<comment type="similarity">
    <text evidence="2 12">Belongs to the glycosyltransferase 28 family.</text>
</comment>
<dbReference type="STRING" id="1314778.A0A5C3PQL9"/>
<dbReference type="Pfam" id="PF04101">
    <property type="entry name" value="Glyco_tran_28_C"/>
    <property type="match status" value="1"/>
</dbReference>
<evidence type="ECO:0000256" key="1">
    <source>
        <dbReference type="ARBA" id="ARBA00004240"/>
    </source>
</evidence>
<evidence type="ECO:0000256" key="3">
    <source>
        <dbReference type="ARBA" id="ARBA00011198"/>
    </source>
</evidence>
<evidence type="ECO:0000256" key="4">
    <source>
        <dbReference type="ARBA" id="ARBA00012614"/>
    </source>
</evidence>
<dbReference type="PANTHER" id="PTHR12867">
    <property type="entry name" value="GLYCOSYL TRANSFERASE-RELATED"/>
    <property type="match status" value="1"/>
</dbReference>
<comment type="function">
    <text evidence="9 12">Involved in protein N-glycosylation. Essential for the second step of the dolichol-linked oligosaccharide pathway.</text>
</comment>
<feature type="domain" description="Glycosyl transferase family 28 C-terminal" evidence="13">
    <location>
        <begin position="18"/>
        <end position="171"/>
    </location>
</feature>
<evidence type="ECO:0000256" key="8">
    <source>
        <dbReference type="ARBA" id="ARBA00022824"/>
    </source>
</evidence>
<evidence type="ECO:0000313" key="15">
    <source>
        <dbReference type="Proteomes" id="UP000308197"/>
    </source>
</evidence>
<dbReference type="FunCoup" id="A0A5C3PQL9">
    <property type="interactions" value="114"/>
</dbReference>
<dbReference type="InParanoid" id="A0A5C3PQL9"/>
<proteinExistence type="inferred from homology"/>
<evidence type="ECO:0000256" key="2">
    <source>
        <dbReference type="ARBA" id="ARBA00006962"/>
    </source>
</evidence>
<dbReference type="PANTHER" id="PTHR12867:SF6">
    <property type="entry name" value="N-ACETYLGLUCOSAMINYLDIPHOSPHODOLICHOL N-ACETYLGLUCOSAMINYLTRANSFERASE"/>
    <property type="match status" value="1"/>
</dbReference>
<evidence type="ECO:0000256" key="7">
    <source>
        <dbReference type="ARBA" id="ARBA00022679"/>
    </source>
</evidence>
<keyword evidence="7 12" id="KW-0808">Transferase</keyword>
<dbReference type="GO" id="GO:0005783">
    <property type="term" value="C:endoplasmic reticulum"/>
    <property type="evidence" value="ECO:0007669"/>
    <property type="project" value="UniProtKB-SubCell"/>
</dbReference>
<dbReference type="Gene3D" id="3.40.50.2000">
    <property type="entry name" value="Glycogen Phosphorylase B"/>
    <property type="match status" value="1"/>
</dbReference>
<keyword evidence="6 12" id="KW-0328">Glycosyltransferase</keyword>
<comment type="subcellular location">
    <subcellularLocation>
        <location evidence="1 12">Endoplasmic reticulum</location>
    </subcellularLocation>
</comment>
<comment type="subunit">
    <text evidence="3 12">Heterodimer with ALG14 to form a functional enzyme.</text>
</comment>
<dbReference type="EC" id="2.4.1.141" evidence="4 12"/>
<evidence type="ECO:0000256" key="6">
    <source>
        <dbReference type="ARBA" id="ARBA00022676"/>
    </source>
</evidence>
<keyword evidence="15" id="KW-1185">Reference proteome</keyword>
<reference evidence="14 15" key="1">
    <citation type="journal article" date="2019" name="Nat. Ecol. Evol.">
        <title>Megaphylogeny resolves global patterns of mushroom evolution.</title>
        <authorList>
            <person name="Varga T."/>
            <person name="Krizsan K."/>
            <person name="Foldi C."/>
            <person name="Dima B."/>
            <person name="Sanchez-Garcia M."/>
            <person name="Sanchez-Ramirez S."/>
            <person name="Szollosi G.J."/>
            <person name="Szarkandi J.G."/>
            <person name="Papp V."/>
            <person name="Albert L."/>
            <person name="Andreopoulos W."/>
            <person name="Angelini C."/>
            <person name="Antonin V."/>
            <person name="Barry K.W."/>
            <person name="Bougher N.L."/>
            <person name="Buchanan P."/>
            <person name="Buyck B."/>
            <person name="Bense V."/>
            <person name="Catcheside P."/>
            <person name="Chovatia M."/>
            <person name="Cooper J."/>
            <person name="Damon W."/>
            <person name="Desjardin D."/>
            <person name="Finy P."/>
            <person name="Geml J."/>
            <person name="Haridas S."/>
            <person name="Hughes K."/>
            <person name="Justo A."/>
            <person name="Karasinski D."/>
            <person name="Kautmanova I."/>
            <person name="Kiss B."/>
            <person name="Kocsube S."/>
            <person name="Kotiranta H."/>
            <person name="LaButti K.M."/>
            <person name="Lechner B.E."/>
            <person name="Liimatainen K."/>
            <person name="Lipzen A."/>
            <person name="Lukacs Z."/>
            <person name="Mihaltcheva S."/>
            <person name="Morgado L.N."/>
            <person name="Niskanen T."/>
            <person name="Noordeloos M.E."/>
            <person name="Ohm R.A."/>
            <person name="Ortiz-Santana B."/>
            <person name="Ovrebo C."/>
            <person name="Racz N."/>
            <person name="Riley R."/>
            <person name="Savchenko A."/>
            <person name="Shiryaev A."/>
            <person name="Soop K."/>
            <person name="Spirin V."/>
            <person name="Szebenyi C."/>
            <person name="Tomsovsky M."/>
            <person name="Tulloss R.E."/>
            <person name="Uehling J."/>
            <person name="Grigoriev I.V."/>
            <person name="Vagvolgyi C."/>
            <person name="Papp T."/>
            <person name="Martin F.M."/>
            <person name="Miettinen O."/>
            <person name="Hibbett D.S."/>
            <person name="Nagy L.G."/>
        </authorList>
    </citation>
    <scope>NUCLEOTIDE SEQUENCE [LARGE SCALE GENOMIC DNA]</scope>
    <source>
        <strain evidence="14 15">HHB13444</strain>
    </source>
</reference>
<dbReference type="SUPFAM" id="SSF53756">
    <property type="entry name" value="UDP-Glycosyltransferase/glycogen phosphorylase"/>
    <property type="match status" value="1"/>
</dbReference>
<evidence type="ECO:0000256" key="12">
    <source>
        <dbReference type="RuleBase" id="RU362128"/>
    </source>
</evidence>
<accession>A0A5C3PQL9</accession>
<protein>
    <recommendedName>
        <fullName evidence="5 12">UDP-N-acetylglucosamine transferase subunit ALG13</fullName>
        <ecNumber evidence="4 12">2.4.1.141</ecNumber>
    </recommendedName>
    <alternativeName>
        <fullName evidence="10 12">Asparagine-linked glycosylation protein 13</fullName>
    </alternativeName>
</protein>
<dbReference type="GO" id="GO:0006488">
    <property type="term" value="P:dolichol-linked oligosaccharide biosynthetic process"/>
    <property type="evidence" value="ECO:0007669"/>
    <property type="project" value="InterPro"/>
</dbReference>
<dbReference type="AlphaFoldDB" id="A0A5C3PQL9"/>
<evidence type="ECO:0000256" key="10">
    <source>
        <dbReference type="ARBA" id="ARBA00032061"/>
    </source>
</evidence>
<evidence type="ECO:0000313" key="14">
    <source>
        <dbReference type="EMBL" id="TFK92124.1"/>
    </source>
</evidence>
<dbReference type="EMBL" id="ML211005">
    <property type="protein sequence ID" value="TFK92124.1"/>
    <property type="molecule type" value="Genomic_DNA"/>
</dbReference>
<name>A0A5C3PQL9_9APHY</name>
<evidence type="ECO:0000259" key="13">
    <source>
        <dbReference type="Pfam" id="PF04101"/>
    </source>
</evidence>
<evidence type="ECO:0000256" key="11">
    <source>
        <dbReference type="ARBA" id="ARBA00048184"/>
    </source>
</evidence>
<comment type="catalytic activity">
    <reaction evidence="11">
        <text>an N-acetyl-alpha-D-glucosaminyl-diphospho-di-trans,poly-cis-dolichol + UDP-N-acetyl-alpha-D-glucosamine = an N,N'-diacetylchitobiosyl-diphospho-di-trans,poly-cis-dolichol + UDP + H(+)</text>
        <dbReference type="Rhea" id="RHEA:23380"/>
        <dbReference type="Rhea" id="RHEA-COMP:19507"/>
        <dbReference type="Rhea" id="RHEA-COMP:19510"/>
        <dbReference type="ChEBI" id="CHEBI:15378"/>
        <dbReference type="ChEBI" id="CHEBI:57269"/>
        <dbReference type="ChEBI" id="CHEBI:57705"/>
        <dbReference type="ChEBI" id="CHEBI:58223"/>
        <dbReference type="ChEBI" id="CHEBI:58427"/>
        <dbReference type="EC" id="2.4.1.141"/>
    </reaction>
</comment>
<dbReference type="InterPro" id="IPR039042">
    <property type="entry name" value="Alg13-like"/>
</dbReference>